<evidence type="ECO:0000313" key="2">
    <source>
        <dbReference type="EMBL" id="SUZ72593.1"/>
    </source>
</evidence>
<keyword evidence="1" id="KW-0472">Membrane</keyword>
<feature type="transmembrane region" description="Helical" evidence="1">
    <location>
        <begin position="46"/>
        <end position="70"/>
    </location>
</feature>
<name>A0A381Q4Q7_9ZZZZ</name>
<reference evidence="2" key="1">
    <citation type="submission" date="2018-05" db="EMBL/GenBank/DDBJ databases">
        <authorList>
            <person name="Lanie J.A."/>
            <person name="Ng W.-L."/>
            <person name="Kazmierczak K.M."/>
            <person name="Andrzejewski T.M."/>
            <person name="Davidsen T.M."/>
            <person name="Wayne K.J."/>
            <person name="Tettelin H."/>
            <person name="Glass J.I."/>
            <person name="Rusch D."/>
            <person name="Podicherti R."/>
            <person name="Tsui H.-C.T."/>
            <person name="Winkler M.E."/>
        </authorList>
    </citation>
    <scope>NUCLEOTIDE SEQUENCE</scope>
</reference>
<dbReference type="EMBL" id="UINC01001151">
    <property type="protein sequence ID" value="SUZ72593.1"/>
    <property type="molecule type" value="Genomic_DNA"/>
</dbReference>
<organism evidence="2">
    <name type="scientific">marine metagenome</name>
    <dbReference type="NCBI Taxonomy" id="408172"/>
    <lineage>
        <taxon>unclassified sequences</taxon>
        <taxon>metagenomes</taxon>
        <taxon>ecological metagenomes</taxon>
    </lineage>
</organism>
<dbReference type="Pfam" id="PF20136">
    <property type="entry name" value="DUF6526"/>
    <property type="match status" value="1"/>
</dbReference>
<accession>A0A381Q4Q7</accession>
<evidence type="ECO:0000256" key="1">
    <source>
        <dbReference type="SAM" id="Phobius"/>
    </source>
</evidence>
<protein>
    <submittedName>
        <fullName evidence="2">Uncharacterized protein</fullName>
    </submittedName>
</protein>
<keyword evidence="1" id="KW-0812">Transmembrane</keyword>
<proteinExistence type="predicted"/>
<feature type="transmembrane region" description="Helical" evidence="1">
    <location>
        <begin position="21"/>
        <end position="40"/>
    </location>
</feature>
<dbReference type="InterPro" id="IPR045385">
    <property type="entry name" value="DUF6526"/>
</dbReference>
<sequence>MSQAQPQNYGNHGRMVTPFHYVALPLLLINFGWSIYRAITAMSTETIIGALTAVALIIIGLFSRIHALWAQDRVIRLEMRLKLIDILPDDLKSRIDDLSTAHLVALRFASDAELPGLVRRVLDGSLTEQTAIKQAIVNWQADYQRV</sequence>
<keyword evidence="1" id="KW-1133">Transmembrane helix</keyword>
<gene>
    <name evidence="2" type="ORF">METZ01_LOCUS25447</name>
</gene>
<dbReference type="AlphaFoldDB" id="A0A381Q4Q7"/>